<dbReference type="Proteomes" id="UP000436088">
    <property type="component" value="Unassembled WGS sequence"/>
</dbReference>
<reference evidence="2" key="1">
    <citation type="submission" date="2019-09" db="EMBL/GenBank/DDBJ databases">
        <title>Draft genome information of white flower Hibiscus syriacus.</title>
        <authorList>
            <person name="Kim Y.-M."/>
        </authorList>
    </citation>
    <scope>NUCLEOTIDE SEQUENCE [LARGE SCALE GENOMIC DNA]</scope>
    <source>
        <strain evidence="2">YM2019G1</strain>
    </source>
</reference>
<evidence type="ECO:0000259" key="1">
    <source>
        <dbReference type="Pfam" id="PF03478"/>
    </source>
</evidence>
<dbReference type="InterPro" id="IPR050942">
    <property type="entry name" value="F-box_BR-signaling"/>
</dbReference>
<dbReference type="AlphaFoldDB" id="A0A6A3CIV5"/>
<dbReference type="PANTHER" id="PTHR44259:SF107">
    <property type="entry name" value="F-BOX PROTEIN SKIP23-LIKE"/>
    <property type="match status" value="1"/>
</dbReference>
<evidence type="ECO:0000313" key="3">
    <source>
        <dbReference type="Proteomes" id="UP000436088"/>
    </source>
</evidence>
<dbReference type="InterPro" id="IPR005174">
    <property type="entry name" value="KIB1-4_b-propeller"/>
</dbReference>
<feature type="domain" description="KIB1-4 beta-propeller" evidence="1">
    <location>
        <begin position="70"/>
        <end position="295"/>
    </location>
</feature>
<dbReference type="PANTHER" id="PTHR44259">
    <property type="entry name" value="OS07G0183000 PROTEIN-RELATED"/>
    <property type="match status" value="1"/>
</dbReference>
<name>A0A6A3CIV5_HIBSY</name>
<accession>A0A6A3CIV5</accession>
<protein>
    <recommendedName>
        <fullName evidence="1">KIB1-4 beta-propeller domain-containing protein</fullName>
    </recommendedName>
</protein>
<dbReference type="EMBL" id="VEPZ02000249">
    <property type="protein sequence ID" value="KAE8728637.1"/>
    <property type="molecule type" value="Genomic_DNA"/>
</dbReference>
<dbReference type="Pfam" id="PF03478">
    <property type="entry name" value="Beta-prop_KIB1-4"/>
    <property type="match status" value="1"/>
</dbReference>
<dbReference type="Gene3D" id="1.20.1280.50">
    <property type="match status" value="1"/>
</dbReference>
<proteinExistence type="predicted"/>
<organism evidence="2 3">
    <name type="scientific">Hibiscus syriacus</name>
    <name type="common">Rose of Sharon</name>
    <dbReference type="NCBI Taxonomy" id="106335"/>
    <lineage>
        <taxon>Eukaryota</taxon>
        <taxon>Viridiplantae</taxon>
        <taxon>Streptophyta</taxon>
        <taxon>Embryophyta</taxon>
        <taxon>Tracheophyta</taxon>
        <taxon>Spermatophyta</taxon>
        <taxon>Magnoliopsida</taxon>
        <taxon>eudicotyledons</taxon>
        <taxon>Gunneridae</taxon>
        <taxon>Pentapetalae</taxon>
        <taxon>rosids</taxon>
        <taxon>malvids</taxon>
        <taxon>Malvales</taxon>
        <taxon>Malvaceae</taxon>
        <taxon>Malvoideae</taxon>
        <taxon>Hibiscus</taxon>
    </lineage>
</organism>
<keyword evidence="3" id="KW-1185">Reference proteome</keyword>
<comment type="caution">
    <text evidence="2">The sequence shown here is derived from an EMBL/GenBank/DDBJ whole genome shotgun (WGS) entry which is preliminary data.</text>
</comment>
<gene>
    <name evidence="2" type="ORF">F3Y22_tig00004111pilonHSYRG00011</name>
</gene>
<evidence type="ECO:0000313" key="2">
    <source>
        <dbReference type="EMBL" id="KAE8728637.1"/>
    </source>
</evidence>
<sequence length="347" mass="39586">MLGKELEANAPDWANLPGDLLTCVADMVHSVRDRIRMTAVCRSWQTSLMDQKLNFPPCLLLTKTGDKCCFYDISREEILVELDLPEIQGRRCWGSPFGWLVTCGPDLEIQLFNPLSKAIRPLPSLRPLNPYLLEKLILSSTPEDSDSDCIVLAIYSELCSLAFAKPGDQEWTPIEDISGVDDAIYFKGSIYACQSTGEILSYEDLRGTLSKAVIFPPLSPAHRHRKKNLFDLGGNLCLASDNITVEFDIFKLDMHTRRWDKIFSLGENSLFLGTRCTFAVASANYPGCRPNCIYFRCVYYKAYITYICQEYLKLSMCYEKKYCTVYPFPFSFSPLIWIVPQSQKQRR</sequence>